<dbReference type="SUPFAM" id="SSF53335">
    <property type="entry name" value="S-adenosyl-L-methionine-dependent methyltransferases"/>
    <property type="match status" value="1"/>
</dbReference>
<reference evidence="2 3" key="1">
    <citation type="submission" date="2019-03" db="EMBL/GenBank/DDBJ databases">
        <title>Genomic Encyclopedia of Type Strains, Phase IV (KMG-IV): sequencing the most valuable type-strain genomes for metagenomic binning, comparative biology and taxonomic classification.</title>
        <authorList>
            <person name="Goeker M."/>
        </authorList>
    </citation>
    <scope>NUCLEOTIDE SEQUENCE [LARGE SCALE GENOMIC DNA]</scope>
    <source>
        <strain evidence="2 3">DSM 12121</strain>
    </source>
</reference>
<feature type="domain" description="DUF4942" evidence="1">
    <location>
        <begin position="85"/>
        <end position="282"/>
    </location>
</feature>
<protein>
    <submittedName>
        <fullName evidence="2">Uncharacterized protein DUF4942</fullName>
    </submittedName>
</protein>
<gene>
    <name evidence="2" type="ORF">C7389_11245</name>
</gene>
<sequence length="565" mass="62280">MGAILELEEVMGDFFAPAATDLVTGMAAEYKQARGWIKQVASFSESDVCKAVIGYFLDGNATDDRGRTSMSASAAQLFRRDGAVAALNAAYWQKALSLTDVYDAMPQDRRNQWNAQIRNPAGVRKHRDSKEWETPPLPDFEEETVRATLQGLLASRAKFLAERVDGIFRALSGEHVTNSPAAFGKRMIIAYLTDEYGYSRSDRVGYINDLRCVIAKFMGRDEPQWNSTSSIVGRARRERRGEWVTLDGGALRLRAYKCGTAHLEVHPDMAWRLNCVLAHLYPLAIPPEFRAKPKKKPKDFVMMGRPLPFAVIAVLEHLETAYNMGENTGPDAWRNKYRRVEIRNALQPRGGLGKGAVADKAERVIAYIGGVKTKNDSGGTYYAFEYDPREVIADIIASGCLPDQKAHQYYPTPANVAEAAIALAEIGPDHTCLEPSAGTGGLADLMPQDRTLCIEISKLHCKVLEAKGYSVVQGDFLRWDARLSDRIVMNPPFSEGRWQAHIEHAAGLLAAGGRLVAILPASARNKDVLPGWACEWSKIYANEFAGTSVDVVILVARRASAMEAA</sequence>
<dbReference type="Proteomes" id="UP000295129">
    <property type="component" value="Unassembled WGS sequence"/>
</dbReference>
<dbReference type="InterPro" id="IPR031339">
    <property type="entry name" value="DUF4942"/>
</dbReference>
<accession>A0A4R6DWM6</accession>
<keyword evidence="3" id="KW-1185">Reference proteome</keyword>
<evidence type="ECO:0000313" key="3">
    <source>
        <dbReference type="Proteomes" id="UP000295129"/>
    </source>
</evidence>
<dbReference type="CDD" id="cd02440">
    <property type="entry name" value="AdoMet_MTases"/>
    <property type="match status" value="1"/>
</dbReference>
<evidence type="ECO:0000259" key="1">
    <source>
        <dbReference type="Pfam" id="PF13708"/>
    </source>
</evidence>
<dbReference type="AlphaFoldDB" id="A0A4R6DWM6"/>
<dbReference type="Pfam" id="PF13708">
    <property type="entry name" value="DUF4942"/>
    <property type="match status" value="1"/>
</dbReference>
<organism evidence="2 3">
    <name type="scientific">Azoarcus indigens</name>
    <dbReference type="NCBI Taxonomy" id="29545"/>
    <lineage>
        <taxon>Bacteria</taxon>
        <taxon>Pseudomonadati</taxon>
        <taxon>Pseudomonadota</taxon>
        <taxon>Betaproteobacteria</taxon>
        <taxon>Rhodocyclales</taxon>
        <taxon>Zoogloeaceae</taxon>
        <taxon>Azoarcus</taxon>
    </lineage>
</organism>
<comment type="caution">
    <text evidence="2">The sequence shown here is derived from an EMBL/GenBank/DDBJ whole genome shotgun (WGS) entry which is preliminary data.</text>
</comment>
<dbReference type="OrthoDB" id="32195at2"/>
<name>A0A4R6DWM6_9RHOO</name>
<dbReference type="InterPro" id="IPR029063">
    <property type="entry name" value="SAM-dependent_MTases_sf"/>
</dbReference>
<proteinExistence type="predicted"/>
<dbReference type="EMBL" id="SNVV01000012">
    <property type="protein sequence ID" value="TDN49194.1"/>
    <property type="molecule type" value="Genomic_DNA"/>
</dbReference>
<dbReference type="PRINTS" id="PR00507">
    <property type="entry name" value="N12N6MTFRASE"/>
</dbReference>
<evidence type="ECO:0000313" key="2">
    <source>
        <dbReference type="EMBL" id="TDN49194.1"/>
    </source>
</evidence>
<dbReference type="Gene3D" id="3.40.50.150">
    <property type="entry name" value="Vaccinia Virus protein VP39"/>
    <property type="match status" value="1"/>
</dbReference>